<dbReference type="EMBL" id="AAWL01000007">
    <property type="protein sequence ID" value="EAX47784.1"/>
    <property type="molecule type" value="Genomic_DNA"/>
</dbReference>
<dbReference type="AlphaFoldDB" id="A1HQH9"/>
<dbReference type="RefSeq" id="WP_007289283.1">
    <property type="nucleotide sequence ID" value="NZ_AAWL01000007.1"/>
</dbReference>
<dbReference type="Gene3D" id="3.40.50.300">
    <property type="entry name" value="P-loop containing nucleotide triphosphate hydrolases"/>
    <property type="match status" value="1"/>
</dbReference>
<reference evidence="5 6" key="2">
    <citation type="submission" date="2007-01" db="EMBL/GenBank/DDBJ databases">
        <title>Sequencing of the draft genome and assembly of Thermosinus carboxydivorans Nor1.</title>
        <authorList>
            <consortium name="US DOE Joint Genome Institute (JGI-PGF)"/>
            <person name="Copeland A."/>
            <person name="Lucas S."/>
            <person name="Lapidus A."/>
            <person name="Barry K."/>
            <person name="Glavina del Rio T."/>
            <person name="Dalin E."/>
            <person name="Tice H."/>
            <person name="Bruce D."/>
            <person name="Pitluck S."/>
            <person name="Richardson P."/>
        </authorList>
    </citation>
    <scope>NUCLEOTIDE SEQUENCE [LARGE SCALE GENOMIC DNA]</scope>
    <source>
        <strain evidence="5 6">Nor1</strain>
    </source>
</reference>
<proteinExistence type="inferred from homology"/>
<sequence>MARGDLLKKLFSSFKHEDKEGFYKIANEIIEDERKKNHGILADELRMILFNGNSTYKHALSTIKPSVPKDADKDVSLIEVVYPDKYFEDLVLSQEKKEVLESIVREFRNWDILVSNGVFPSRKILFYGPPGCGKTITAHAVACELGIPLLYVRFDAVVSSFLGETASNIRKVFDYAKNDNWVIFFDEFDAIGRSRDDLSEHGEIKRVVNTFLQQLDNFKGRSLIIAATNFERSLDYALWRRFDEILNFELPPSEEKLKLCALSIKRFKGPVQVFEQYLGEMENFSHSDIDKMCQTIMKQCILDGRRMFTKNDVEFAVRKQSAIVAMRKTSY</sequence>
<dbReference type="InterPro" id="IPR003959">
    <property type="entry name" value="ATPase_AAA_core"/>
</dbReference>
<evidence type="ECO:0000313" key="6">
    <source>
        <dbReference type="Proteomes" id="UP000005139"/>
    </source>
</evidence>
<name>A1HQH9_9FIRM</name>
<organism evidence="5 6">
    <name type="scientific">Thermosinus carboxydivorans Nor1</name>
    <dbReference type="NCBI Taxonomy" id="401526"/>
    <lineage>
        <taxon>Bacteria</taxon>
        <taxon>Bacillati</taxon>
        <taxon>Bacillota</taxon>
        <taxon>Negativicutes</taxon>
        <taxon>Selenomonadales</taxon>
        <taxon>Sporomusaceae</taxon>
        <taxon>Thermosinus</taxon>
    </lineage>
</organism>
<feature type="domain" description="AAA+ ATPase" evidence="4">
    <location>
        <begin position="120"/>
        <end position="252"/>
    </location>
</feature>
<dbReference type="GO" id="GO:0005524">
    <property type="term" value="F:ATP binding"/>
    <property type="evidence" value="ECO:0007669"/>
    <property type="project" value="UniProtKB-KW"/>
</dbReference>
<dbReference type="PANTHER" id="PTHR23073">
    <property type="entry name" value="26S PROTEASOME REGULATORY SUBUNIT"/>
    <property type="match status" value="1"/>
</dbReference>
<dbReference type="CDD" id="cd19481">
    <property type="entry name" value="RecA-like_protease"/>
    <property type="match status" value="1"/>
</dbReference>
<dbReference type="InterPro" id="IPR003593">
    <property type="entry name" value="AAA+_ATPase"/>
</dbReference>
<dbReference type="SMART" id="SM00382">
    <property type="entry name" value="AAA"/>
    <property type="match status" value="1"/>
</dbReference>
<keyword evidence="6" id="KW-1185">Reference proteome</keyword>
<comment type="similarity">
    <text evidence="1">Belongs to the AAA ATPase family.</text>
</comment>
<accession>A1HQH9</accession>
<dbReference type="InterPro" id="IPR050221">
    <property type="entry name" value="26S_Proteasome_ATPase"/>
</dbReference>
<dbReference type="OrthoDB" id="9806903at2"/>
<dbReference type="Proteomes" id="UP000005139">
    <property type="component" value="Unassembled WGS sequence"/>
</dbReference>
<dbReference type="GO" id="GO:0016887">
    <property type="term" value="F:ATP hydrolysis activity"/>
    <property type="evidence" value="ECO:0007669"/>
    <property type="project" value="InterPro"/>
</dbReference>
<keyword evidence="3" id="KW-0067">ATP-binding</keyword>
<evidence type="ECO:0000256" key="3">
    <source>
        <dbReference type="ARBA" id="ARBA00022840"/>
    </source>
</evidence>
<dbReference type="Gene3D" id="1.10.8.60">
    <property type="match status" value="1"/>
</dbReference>
<dbReference type="InterPro" id="IPR027417">
    <property type="entry name" value="P-loop_NTPase"/>
</dbReference>
<evidence type="ECO:0000256" key="2">
    <source>
        <dbReference type="ARBA" id="ARBA00022741"/>
    </source>
</evidence>
<reference evidence="5 6" key="1">
    <citation type="submission" date="2007-01" db="EMBL/GenBank/DDBJ databases">
        <title>Annotation of the draft genome assembly of Thermosinus carboxydivorans Nor1.</title>
        <authorList>
            <consortium name="US DOE Joint Genome Institute (JGI-ORNL)"/>
            <person name="Larimer F."/>
            <person name="Land M."/>
            <person name="Hauser L."/>
        </authorList>
    </citation>
    <scope>NUCLEOTIDE SEQUENCE [LARGE SCALE GENOMIC DNA]</scope>
    <source>
        <strain evidence="5 6">Nor1</strain>
    </source>
</reference>
<evidence type="ECO:0000313" key="5">
    <source>
        <dbReference type="EMBL" id="EAX47784.1"/>
    </source>
</evidence>
<evidence type="ECO:0000256" key="1">
    <source>
        <dbReference type="ARBA" id="ARBA00006914"/>
    </source>
</evidence>
<dbReference type="eggNOG" id="COG0464">
    <property type="taxonomic scope" value="Bacteria"/>
</dbReference>
<evidence type="ECO:0000259" key="4">
    <source>
        <dbReference type="SMART" id="SM00382"/>
    </source>
</evidence>
<protein>
    <submittedName>
        <fullName evidence="5">AAA ATPase, central domain protein</fullName>
    </submittedName>
</protein>
<comment type="caution">
    <text evidence="5">The sequence shown here is derived from an EMBL/GenBank/DDBJ whole genome shotgun (WGS) entry which is preliminary data.</text>
</comment>
<gene>
    <name evidence="5" type="ORF">TcarDRAFT_1190</name>
</gene>
<keyword evidence="2" id="KW-0547">Nucleotide-binding</keyword>
<dbReference type="Pfam" id="PF00004">
    <property type="entry name" value="AAA"/>
    <property type="match status" value="1"/>
</dbReference>
<dbReference type="SUPFAM" id="SSF52540">
    <property type="entry name" value="P-loop containing nucleoside triphosphate hydrolases"/>
    <property type="match status" value="1"/>
</dbReference>